<keyword evidence="2" id="KW-1185">Reference proteome</keyword>
<reference evidence="1" key="1">
    <citation type="submission" date="2021-06" db="EMBL/GenBank/DDBJ databases">
        <authorList>
            <person name="Kallberg Y."/>
            <person name="Tangrot J."/>
            <person name="Rosling A."/>
        </authorList>
    </citation>
    <scope>NUCLEOTIDE SEQUENCE</scope>
    <source>
        <strain evidence="1">28 12/20/2015</strain>
    </source>
</reference>
<sequence length="274" mass="31218">HKNSEIEMVLFVLTKPKERDSETQAVFEKDRFYSVGGKIVPGYYEGKKRPKMIVSISTGVTIFNKAVVNDKNAIFKVIVSNYVGQNYDFIIKVIFPYSNSWFSNLNNTICLLNSLIFVVGQMEIIDDDFYIYAKEVNYINTYFSSKQNVFEIDSSNLFKITNSTRLKLLSTHRNITENSKEVSDVEVSPSMISGNLVDKIQINFLNDFVSPKHVKVESLDESITDANNNELQLDDAIENDIVSGETKGVKKKRQRNVNSSKKEKSHVSRPLRSA</sequence>
<gene>
    <name evidence="1" type="ORF">SPELUC_LOCUS7016</name>
</gene>
<name>A0ACA9MKM5_9GLOM</name>
<dbReference type="Proteomes" id="UP000789366">
    <property type="component" value="Unassembled WGS sequence"/>
</dbReference>
<comment type="caution">
    <text evidence="1">The sequence shown here is derived from an EMBL/GenBank/DDBJ whole genome shotgun (WGS) entry which is preliminary data.</text>
</comment>
<proteinExistence type="predicted"/>
<organism evidence="1 2">
    <name type="scientific">Cetraspora pellucida</name>
    <dbReference type="NCBI Taxonomy" id="1433469"/>
    <lineage>
        <taxon>Eukaryota</taxon>
        <taxon>Fungi</taxon>
        <taxon>Fungi incertae sedis</taxon>
        <taxon>Mucoromycota</taxon>
        <taxon>Glomeromycotina</taxon>
        <taxon>Glomeromycetes</taxon>
        <taxon>Diversisporales</taxon>
        <taxon>Gigasporaceae</taxon>
        <taxon>Cetraspora</taxon>
    </lineage>
</organism>
<accession>A0ACA9MKM5</accession>
<dbReference type="EMBL" id="CAJVPW010008919">
    <property type="protein sequence ID" value="CAG8598394.1"/>
    <property type="molecule type" value="Genomic_DNA"/>
</dbReference>
<feature type="non-terminal residue" evidence="1">
    <location>
        <position position="1"/>
    </location>
</feature>
<evidence type="ECO:0000313" key="2">
    <source>
        <dbReference type="Proteomes" id="UP000789366"/>
    </source>
</evidence>
<evidence type="ECO:0000313" key="1">
    <source>
        <dbReference type="EMBL" id="CAG8598394.1"/>
    </source>
</evidence>
<protein>
    <submittedName>
        <fullName evidence="1">18058_t:CDS:1</fullName>
    </submittedName>
</protein>